<comment type="caution">
    <text evidence="3">The sequence shown here is derived from an EMBL/GenBank/DDBJ whole genome shotgun (WGS) entry which is preliminary data.</text>
</comment>
<feature type="region of interest" description="Disordered" evidence="1">
    <location>
        <begin position="193"/>
        <end position="298"/>
    </location>
</feature>
<reference evidence="3" key="1">
    <citation type="submission" date="2022-03" db="EMBL/GenBank/DDBJ databases">
        <authorList>
            <person name="Martin C."/>
        </authorList>
    </citation>
    <scope>NUCLEOTIDE SEQUENCE</scope>
</reference>
<evidence type="ECO:0000313" key="3">
    <source>
        <dbReference type="EMBL" id="CAH1800847.1"/>
    </source>
</evidence>
<evidence type="ECO:0000313" key="4">
    <source>
        <dbReference type="Proteomes" id="UP000749559"/>
    </source>
</evidence>
<proteinExistence type="predicted"/>
<gene>
    <name evidence="3" type="ORF">OFUS_LOCUS24685</name>
</gene>
<feature type="compositionally biased region" description="Pro residues" evidence="1">
    <location>
        <begin position="193"/>
        <end position="220"/>
    </location>
</feature>
<feature type="compositionally biased region" description="Pro residues" evidence="1">
    <location>
        <begin position="270"/>
        <end position="289"/>
    </location>
</feature>
<evidence type="ECO:0000256" key="1">
    <source>
        <dbReference type="SAM" id="MobiDB-lite"/>
    </source>
</evidence>
<name>A0A8J1Y9T0_OWEFU</name>
<evidence type="ECO:0000256" key="2">
    <source>
        <dbReference type="SAM" id="Phobius"/>
    </source>
</evidence>
<sequence>MCKENINQKMCAILFVITLSTPGIAFIIWVTSANGVDFIINILIAVVFGITLLFISCGICIWRGCKCCIDKPSENAQENDARLPPTEHYYTDNNRITMNSIHCENEAVIGRSSNGIIHDIHGLTARYNRCNLDIGVQGQGCITEEMAAHPTTHTPSTQHPDMRSNYQMLELPKPPAYDTLFPENDVRLLAYDAPPPTYDAPPPTYDAPPPTYDAPPPTYDAPPLTINAPPQTFDALPPTIIAQPQTSDAPPPTTAAPPPSYDAPPSSYDAPPPSDNAPPPSYDVPPPSYDAPLGPSHL</sequence>
<dbReference type="Proteomes" id="UP000749559">
    <property type="component" value="Unassembled WGS sequence"/>
</dbReference>
<dbReference type="AlphaFoldDB" id="A0A8J1Y9T0"/>
<organism evidence="3 4">
    <name type="scientific">Owenia fusiformis</name>
    <name type="common">Polychaete worm</name>
    <dbReference type="NCBI Taxonomy" id="6347"/>
    <lineage>
        <taxon>Eukaryota</taxon>
        <taxon>Metazoa</taxon>
        <taxon>Spiralia</taxon>
        <taxon>Lophotrochozoa</taxon>
        <taxon>Annelida</taxon>
        <taxon>Polychaeta</taxon>
        <taxon>Sedentaria</taxon>
        <taxon>Canalipalpata</taxon>
        <taxon>Sabellida</taxon>
        <taxon>Oweniida</taxon>
        <taxon>Oweniidae</taxon>
        <taxon>Owenia</taxon>
    </lineage>
</organism>
<dbReference type="EMBL" id="CAIIXF020000012">
    <property type="protein sequence ID" value="CAH1800847.1"/>
    <property type="molecule type" value="Genomic_DNA"/>
</dbReference>
<keyword evidence="4" id="KW-1185">Reference proteome</keyword>
<keyword evidence="2" id="KW-0472">Membrane</keyword>
<keyword evidence="2" id="KW-0812">Transmembrane</keyword>
<feature type="transmembrane region" description="Helical" evidence="2">
    <location>
        <begin position="38"/>
        <end position="62"/>
    </location>
</feature>
<feature type="transmembrane region" description="Helical" evidence="2">
    <location>
        <begin position="12"/>
        <end position="32"/>
    </location>
</feature>
<feature type="compositionally biased region" description="Pro residues" evidence="1">
    <location>
        <begin position="249"/>
        <end position="262"/>
    </location>
</feature>
<accession>A0A8J1Y9T0</accession>
<protein>
    <submittedName>
        <fullName evidence="3">Uncharacterized protein</fullName>
    </submittedName>
</protein>
<keyword evidence="2" id="KW-1133">Transmembrane helix</keyword>